<keyword evidence="1" id="KW-0175">Coiled coil</keyword>
<feature type="coiled-coil region" evidence="1">
    <location>
        <begin position="336"/>
        <end position="371"/>
    </location>
</feature>
<accession>A0A915LZI5</accession>
<dbReference type="AlphaFoldDB" id="A0A915LZI5"/>
<reference evidence="3" key="1">
    <citation type="submission" date="2022-11" db="UniProtKB">
        <authorList>
            <consortium name="WormBaseParasite"/>
        </authorList>
    </citation>
    <scope>IDENTIFICATION</scope>
</reference>
<name>A0A915LZI5_MELJA</name>
<proteinExistence type="predicted"/>
<dbReference type="Proteomes" id="UP000887561">
    <property type="component" value="Unplaced"/>
</dbReference>
<evidence type="ECO:0000313" key="2">
    <source>
        <dbReference type="Proteomes" id="UP000887561"/>
    </source>
</evidence>
<organism evidence="2 3">
    <name type="scientific">Meloidogyne javanica</name>
    <name type="common">Root-knot nematode worm</name>
    <dbReference type="NCBI Taxonomy" id="6303"/>
    <lineage>
        <taxon>Eukaryota</taxon>
        <taxon>Metazoa</taxon>
        <taxon>Ecdysozoa</taxon>
        <taxon>Nematoda</taxon>
        <taxon>Chromadorea</taxon>
        <taxon>Rhabditida</taxon>
        <taxon>Tylenchina</taxon>
        <taxon>Tylenchomorpha</taxon>
        <taxon>Tylenchoidea</taxon>
        <taxon>Meloidogynidae</taxon>
        <taxon>Meloidogyninae</taxon>
        <taxon>Meloidogyne</taxon>
        <taxon>Meloidogyne incognita group</taxon>
    </lineage>
</organism>
<dbReference type="WBParaSite" id="scaffold24406_cov186.g20260">
    <property type="protein sequence ID" value="scaffold24406_cov186.g20260"/>
    <property type="gene ID" value="scaffold24406_cov186.g20260"/>
</dbReference>
<protein>
    <submittedName>
        <fullName evidence="3">Uncharacterized protein</fullName>
    </submittedName>
</protein>
<keyword evidence="2" id="KW-1185">Reference proteome</keyword>
<sequence>MDKAIIKEIYKQHLENKKKLGKEYKNVIVESDGPVGLYAGFELFMEGMNVTLVNNRSEDYTRNRVVFFDRRWMPQLRFFLGTEFDKLSFAVLDINSNHEKPLAILGAPVNRPQSFDYGHIKQILTNYEGMTIWELNKTIAIPFDLIFCDFIKQIKYGAAILNKTHNRKIFKENQEMSFKINSMDKSLIINYTQLAKESFLLTQKIRNRYYYMNLLICYNMEEVKDTSQIPLTRTGKVYKTIFNGRIDNSKDDENISVQIFETDTKIQIESETPMAIVELIEEVKNEREELEEMNEEEFKERWYEVNINREKYKHDKAHEKLVRIKDRNLRERGYGYENLQKELDKMLNKRNKLLKEKIENIKIKNDKLFEKGLLNIEEEHEKILEKYDDFIVGLKENWFKALFYHVLKYKSEGKKKVIIQLSKEKGEASSSNVEANEEEQDKHVLYFDKNSSIRKTVVEKIYGKEANVKLVKEKRDSGILVSINDENTTDKINEGLVEVEKAVSAIKIYNKSGEQMDLTEMLMEALKTPELN</sequence>
<evidence type="ECO:0000256" key="1">
    <source>
        <dbReference type="SAM" id="Coils"/>
    </source>
</evidence>
<evidence type="ECO:0000313" key="3">
    <source>
        <dbReference type="WBParaSite" id="scaffold24406_cov186.g20260"/>
    </source>
</evidence>